<name>A0A1I9G3I9_BRUMA</name>
<gene>
    <name evidence="1" type="primary">Bm13507</name>
    <name evidence="1" type="ORF">BM_Bm13507</name>
</gene>
<accession>A0A1I9G3I9</accession>
<protein>
    <submittedName>
        <fullName evidence="1">Bm13507</fullName>
    </submittedName>
</protein>
<reference evidence="1" key="2">
    <citation type="submission" date="2012-12" db="EMBL/GenBank/DDBJ databases">
        <authorList>
            <consortium name="WormBase Consortium"/>
            <person name="Ghedin E."/>
            <person name="Paulini M."/>
        </authorList>
    </citation>
    <scope>NUCLEOTIDE SEQUENCE</scope>
    <source>
        <strain evidence="1">FR3</strain>
    </source>
</reference>
<evidence type="ECO:0000313" key="1">
    <source>
        <dbReference type="EMBL" id="CDP98045.1"/>
    </source>
</evidence>
<organism evidence="1">
    <name type="scientific">Brugia malayi</name>
    <name type="common">Filarial nematode worm</name>
    <dbReference type="NCBI Taxonomy" id="6279"/>
    <lineage>
        <taxon>Eukaryota</taxon>
        <taxon>Metazoa</taxon>
        <taxon>Ecdysozoa</taxon>
        <taxon>Nematoda</taxon>
        <taxon>Chromadorea</taxon>
        <taxon>Rhabditida</taxon>
        <taxon>Spirurina</taxon>
        <taxon>Spiruromorpha</taxon>
        <taxon>Filarioidea</taxon>
        <taxon>Onchocercidae</taxon>
        <taxon>Brugia</taxon>
    </lineage>
</organism>
<dbReference type="AlphaFoldDB" id="A0A1I9G3I9"/>
<dbReference type="EMBL" id="LN856992">
    <property type="protein sequence ID" value="CDP98045.1"/>
    <property type="molecule type" value="Genomic_DNA"/>
</dbReference>
<reference evidence="1" key="1">
    <citation type="journal article" date="2007" name="Science">
        <title>Draft genome of the filarial nematode parasite Brugia malayi.</title>
        <authorList>
            <person name="Ghedin E."/>
            <person name="Wang S."/>
            <person name="Spiro D."/>
            <person name="Caler E."/>
            <person name="Zhao Q."/>
            <person name="Crabtree J."/>
            <person name="Allen J.E."/>
            <person name="Delcher A.L."/>
            <person name="Guiliano D.B."/>
            <person name="Miranda-Saavedra D."/>
            <person name="Angiuoli S.V."/>
            <person name="Creasy T."/>
            <person name="Amedeo P."/>
            <person name="Haas B."/>
            <person name="El-Sayed N.M."/>
            <person name="Wortman J.R."/>
            <person name="Feldblyum T."/>
            <person name="Tallon L."/>
            <person name="Schatz M."/>
            <person name="Shumway M."/>
            <person name="Koo H."/>
            <person name="Salzberg S.L."/>
            <person name="Schobel S."/>
            <person name="Pertea M."/>
            <person name="Pop M."/>
            <person name="White O."/>
            <person name="Barton G.J."/>
            <person name="Carlow C.K."/>
            <person name="Crawford M.J."/>
            <person name="Daub J."/>
            <person name="Dimmic M.W."/>
            <person name="Estes C.F."/>
            <person name="Foster J.M."/>
            <person name="Ganatra M."/>
            <person name="Gregory W.F."/>
            <person name="Johnson N.M."/>
            <person name="Jin J."/>
            <person name="Komuniecki R."/>
            <person name="Korf I."/>
            <person name="Kumar S."/>
            <person name="Laney S."/>
            <person name="Li B.W."/>
            <person name="Li W."/>
            <person name="Lindblom T.H."/>
            <person name="Lustigman S."/>
            <person name="Ma D."/>
            <person name="Maina C.V."/>
            <person name="Martin D.M."/>
            <person name="McCarter J.P."/>
            <person name="McReynolds L."/>
            <person name="Mitreva M."/>
            <person name="Nutman T.B."/>
            <person name="Parkinson J."/>
            <person name="Peregrin-Alvarez J.M."/>
            <person name="Poole C."/>
            <person name="Ren Q."/>
            <person name="Saunders L."/>
            <person name="Sluder A.E."/>
            <person name="Smith K."/>
            <person name="Stanke M."/>
            <person name="Unnasch T.R."/>
            <person name="Ware J."/>
            <person name="Wei A.D."/>
            <person name="Weil G."/>
            <person name="Williams D.J."/>
            <person name="Zhang Y."/>
            <person name="Williams S.A."/>
            <person name="Fraser-Liggett C."/>
            <person name="Slatko B."/>
            <person name="Blaxter M.L."/>
            <person name="Scott A.L."/>
        </authorList>
    </citation>
    <scope>NUCLEOTIDE SEQUENCE</scope>
    <source>
        <strain evidence="1">FR3</strain>
    </source>
</reference>
<proteinExistence type="predicted"/>
<sequence>MGGSLTPDPFGMQQRNGNEVLICFEGRLLDYKVI</sequence>